<keyword evidence="2 4" id="KW-0479">Metal-binding</keyword>
<dbReference type="EMBL" id="FNZI01000001">
    <property type="protein sequence ID" value="SEI96644.1"/>
    <property type="molecule type" value="Genomic_DNA"/>
</dbReference>
<evidence type="ECO:0000256" key="4">
    <source>
        <dbReference type="PIRSR" id="PIRSR004846-1"/>
    </source>
</evidence>
<dbReference type="GO" id="GO:0030973">
    <property type="term" value="F:molybdate ion binding"/>
    <property type="evidence" value="ECO:0007669"/>
    <property type="project" value="TreeGrafter"/>
</dbReference>
<proteinExistence type="inferred from homology"/>
<keyword evidence="7" id="KW-1185">Reference proteome</keyword>
<dbReference type="Proteomes" id="UP000183315">
    <property type="component" value="Unassembled WGS sequence"/>
</dbReference>
<sequence length="252" mass="24067">MRSVVAAVLACALAGCASAASSGPSSGASPGDATLTVFAAASLTGVLDEVADGFEAAHPGVTVATTYAGSSDLAAQILEGAPADVLASADEETMAEVASLVDGAPTVFATNTLTLVVPEGNPARVTDLGDLADPDVVSVVCAPQVPCGAATAALAELEDVTLSPSSEEASVTGVLGKVASGQADAGVVYVTDVARAAGVEAVPIAGADAVVNRYPAAALTDAADPALAAALVAYLAGAEAQAVLADAGFGAT</sequence>
<keyword evidence="3 5" id="KW-0732">Signal</keyword>
<dbReference type="STRING" id="1043493.SAMN05421637_0578"/>
<feature type="binding site" evidence="4">
    <location>
        <position position="70"/>
    </location>
    <ligand>
        <name>molybdate</name>
        <dbReference type="ChEBI" id="CHEBI:36264"/>
    </ligand>
</feature>
<evidence type="ECO:0000313" key="6">
    <source>
        <dbReference type="EMBL" id="SEI96644.1"/>
    </source>
</evidence>
<dbReference type="NCBIfam" id="TIGR01256">
    <property type="entry name" value="modA"/>
    <property type="match status" value="1"/>
</dbReference>
<protein>
    <submittedName>
        <fullName evidence="6">Molybdate transport system substrate-binding protein</fullName>
    </submittedName>
</protein>
<dbReference type="OrthoDB" id="9785015at2"/>
<comment type="similarity">
    <text evidence="1">Belongs to the bacterial solute-binding protein ModA family.</text>
</comment>
<dbReference type="GO" id="GO:0015689">
    <property type="term" value="P:molybdate ion transport"/>
    <property type="evidence" value="ECO:0007669"/>
    <property type="project" value="InterPro"/>
</dbReference>
<dbReference type="InterPro" id="IPR050682">
    <property type="entry name" value="ModA/WtpA"/>
</dbReference>
<evidence type="ECO:0000256" key="5">
    <source>
        <dbReference type="SAM" id="SignalP"/>
    </source>
</evidence>
<dbReference type="Pfam" id="PF13531">
    <property type="entry name" value="SBP_bac_11"/>
    <property type="match status" value="1"/>
</dbReference>
<dbReference type="Gene3D" id="3.40.190.10">
    <property type="entry name" value="Periplasmic binding protein-like II"/>
    <property type="match status" value="2"/>
</dbReference>
<dbReference type="PROSITE" id="PS51257">
    <property type="entry name" value="PROKAR_LIPOPROTEIN"/>
    <property type="match status" value="1"/>
</dbReference>
<dbReference type="AlphaFoldDB" id="A0A1H6V106"/>
<dbReference type="GO" id="GO:0046872">
    <property type="term" value="F:metal ion binding"/>
    <property type="evidence" value="ECO:0007669"/>
    <property type="project" value="UniProtKB-KW"/>
</dbReference>
<feature type="chain" id="PRO_5010256566" evidence="5">
    <location>
        <begin position="20"/>
        <end position="252"/>
    </location>
</feature>
<reference evidence="7" key="1">
    <citation type="submission" date="2016-10" db="EMBL/GenBank/DDBJ databases">
        <authorList>
            <person name="Varghese N."/>
        </authorList>
    </citation>
    <scope>NUCLEOTIDE SEQUENCE [LARGE SCALE GENOMIC DNA]</scope>
    <source>
        <strain evidence="7">DSM 24868</strain>
    </source>
</reference>
<accession>A0A1H6V106</accession>
<dbReference type="PIRSF" id="PIRSF004846">
    <property type="entry name" value="ModA"/>
    <property type="match status" value="1"/>
</dbReference>
<dbReference type="SUPFAM" id="SSF53850">
    <property type="entry name" value="Periplasmic binding protein-like II"/>
    <property type="match status" value="1"/>
</dbReference>
<keyword evidence="4" id="KW-0500">Molybdenum</keyword>
<evidence type="ECO:0000256" key="3">
    <source>
        <dbReference type="ARBA" id="ARBA00022729"/>
    </source>
</evidence>
<organism evidence="6 7">
    <name type="scientific">Demequina mangrovi</name>
    <dbReference type="NCBI Taxonomy" id="1043493"/>
    <lineage>
        <taxon>Bacteria</taxon>
        <taxon>Bacillati</taxon>
        <taxon>Actinomycetota</taxon>
        <taxon>Actinomycetes</taxon>
        <taxon>Micrococcales</taxon>
        <taxon>Demequinaceae</taxon>
        <taxon>Demequina</taxon>
    </lineage>
</organism>
<feature type="binding site" evidence="4">
    <location>
        <position position="42"/>
    </location>
    <ligand>
        <name>molybdate</name>
        <dbReference type="ChEBI" id="CHEBI:36264"/>
    </ligand>
</feature>
<dbReference type="InterPro" id="IPR005950">
    <property type="entry name" value="ModA"/>
</dbReference>
<evidence type="ECO:0000256" key="2">
    <source>
        <dbReference type="ARBA" id="ARBA00022723"/>
    </source>
</evidence>
<gene>
    <name evidence="6" type="ORF">SAMN05421637_0578</name>
</gene>
<evidence type="ECO:0000256" key="1">
    <source>
        <dbReference type="ARBA" id="ARBA00009175"/>
    </source>
</evidence>
<dbReference type="RefSeq" id="WP_042212835.1">
    <property type="nucleotide sequence ID" value="NZ_BBLU01000002.1"/>
</dbReference>
<dbReference type="PANTHER" id="PTHR30632:SF0">
    <property type="entry name" value="SULFATE-BINDING PROTEIN"/>
    <property type="match status" value="1"/>
</dbReference>
<feature type="binding site" evidence="4">
    <location>
        <position position="189"/>
    </location>
    <ligand>
        <name>molybdate</name>
        <dbReference type="ChEBI" id="CHEBI:36264"/>
    </ligand>
</feature>
<evidence type="ECO:0000313" key="7">
    <source>
        <dbReference type="Proteomes" id="UP000183315"/>
    </source>
</evidence>
<name>A0A1H6V106_9MICO</name>
<feature type="binding site" evidence="4">
    <location>
        <position position="171"/>
    </location>
    <ligand>
        <name>molybdate</name>
        <dbReference type="ChEBI" id="CHEBI:36264"/>
    </ligand>
</feature>
<dbReference type="eggNOG" id="COG0725">
    <property type="taxonomic scope" value="Bacteria"/>
</dbReference>
<feature type="signal peptide" evidence="5">
    <location>
        <begin position="1"/>
        <end position="19"/>
    </location>
</feature>
<dbReference type="PANTHER" id="PTHR30632">
    <property type="entry name" value="MOLYBDATE-BINDING PERIPLASMIC PROTEIN"/>
    <property type="match status" value="1"/>
</dbReference>